<dbReference type="PANTHER" id="PTHR43617:SF22">
    <property type="entry name" value="L-AMINO ACID N-ACETYLTRANSFERASE AAAT"/>
    <property type="match status" value="1"/>
</dbReference>
<reference evidence="2" key="2">
    <citation type="submission" date="2022-04" db="EMBL/GenBank/DDBJ databases">
        <title>Antimicrobial genetic elements in methicillin-resistant Macrococcus armenti.</title>
        <authorList>
            <person name="Keller J.E."/>
            <person name="Schwendener S."/>
            <person name="Pantucek R."/>
            <person name="Perreten V."/>
        </authorList>
    </citation>
    <scope>NUCLEOTIDE SEQUENCE</scope>
    <source>
        <strain evidence="2">CCM 2609</strain>
    </source>
</reference>
<dbReference type="EMBL" id="CP094348">
    <property type="protein sequence ID" value="UOB20645.1"/>
    <property type="molecule type" value="Genomic_DNA"/>
</dbReference>
<evidence type="ECO:0000313" key="2">
    <source>
        <dbReference type="EMBL" id="UOB20645.1"/>
    </source>
</evidence>
<name>A0ABY3ZUR6_9STAP</name>
<keyword evidence="3" id="KW-1185">Reference proteome</keyword>
<dbReference type="InterPro" id="IPR050276">
    <property type="entry name" value="MshD_Acetyltransferase"/>
</dbReference>
<gene>
    <name evidence="2" type="ORF">MRZ06_00755</name>
</gene>
<reference evidence="2" key="1">
    <citation type="submission" date="2022-03" db="EMBL/GenBank/DDBJ databases">
        <authorList>
            <person name="Vrbovska V."/>
            <person name="Kovarovic V."/>
            <person name="Botka T."/>
            <person name="Pantucek R."/>
        </authorList>
    </citation>
    <scope>NUCLEOTIDE SEQUENCE</scope>
    <source>
        <strain evidence="2">CCM 2609</strain>
    </source>
</reference>
<dbReference type="Proteomes" id="UP000830343">
    <property type="component" value="Chromosome"/>
</dbReference>
<dbReference type="InterPro" id="IPR016181">
    <property type="entry name" value="Acyl_CoA_acyltransferase"/>
</dbReference>
<dbReference type="Gene3D" id="3.40.630.30">
    <property type="match status" value="1"/>
</dbReference>
<accession>A0ABY3ZUR6</accession>
<dbReference type="SUPFAM" id="SSF55729">
    <property type="entry name" value="Acyl-CoA N-acyltransferases (Nat)"/>
    <property type="match status" value="1"/>
</dbReference>
<proteinExistence type="predicted"/>
<dbReference type="RefSeq" id="WP_243365951.1">
    <property type="nucleotide sequence ID" value="NZ_CP094348.1"/>
</dbReference>
<protein>
    <submittedName>
        <fullName evidence="2">GNAT family N-acetyltransferase</fullName>
    </submittedName>
</protein>
<evidence type="ECO:0000259" key="1">
    <source>
        <dbReference type="PROSITE" id="PS51186"/>
    </source>
</evidence>
<dbReference type="PANTHER" id="PTHR43617">
    <property type="entry name" value="L-AMINO ACID N-ACETYLTRANSFERASE"/>
    <property type="match status" value="1"/>
</dbReference>
<dbReference type="Pfam" id="PF00583">
    <property type="entry name" value="Acetyltransf_1"/>
    <property type="match status" value="1"/>
</dbReference>
<dbReference type="PROSITE" id="PS51186">
    <property type="entry name" value="GNAT"/>
    <property type="match status" value="1"/>
</dbReference>
<feature type="domain" description="N-acetyltransferase" evidence="1">
    <location>
        <begin position="3"/>
        <end position="161"/>
    </location>
</feature>
<sequence>MKYKIREISVSDISAVQNVAKLSWHDTYEGIIPRHIQENFLDIAYSTSMLEKRLAMTHMYVAEYSGKVTGFANFSKPDDQHISELTAIYILPDYQRLGIGLALLEYGISKLGQVRNIDVIVEKANIKGYNFYKKLGFEVLDEFEEDFDGHMLKSIKMRLKL</sequence>
<evidence type="ECO:0000313" key="3">
    <source>
        <dbReference type="Proteomes" id="UP000830343"/>
    </source>
</evidence>
<organism evidence="2 3">
    <name type="scientific">Macrococcus armenti</name>
    <dbReference type="NCBI Taxonomy" id="2875764"/>
    <lineage>
        <taxon>Bacteria</taxon>
        <taxon>Bacillati</taxon>
        <taxon>Bacillota</taxon>
        <taxon>Bacilli</taxon>
        <taxon>Bacillales</taxon>
        <taxon>Staphylococcaceae</taxon>
        <taxon>Macrococcus</taxon>
    </lineage>
</organism>
<dbReference type="InterPro" id="IPR000182">
    <property type="entry name" value="GNAT_dom"/>
</dbReference>
<dbReference type="CDD" id="cd04301">
    <property type="entry name" value="NAT_SF"/>
    <property type="match status" value="1"/>
</dbReference>